<evidence type="ECO:0000313" key="2">
    <source>
        <dbReference type="EMBL" id="RWX01026.1"/>
    </source>
</evidence>
<evidence type="ECO:0000313" key="3">
    <source>
        <dbReference type="Proteomes" id="UP000287527"/>
    </source>
</evidence>
<evidence type="ECO:0000256" key="1">
    <source>
        <dbReference type="SAM" id="Phobius"/>
    </source>
</evidence>
<name>A0A444HCD4_9FLAO</name>
<sequence length="217" mass="24741">MSNSYVTFKKFPDATQAKGLQQFLIENGIECLFVDDSPSLGSSFSSDLLKEYEIQMHPDNFEKANTLLEEHAENFLKDVPEDYYLFTFTDEELHDVVLKHDEWSEFDYMLARKLLDERGKSIDEAHIKSLREQRIADLAKPEGDQKSWIIIGYILSLLGGFFGVITGYVLWSSKKTLPNGDMVPTYSATDRMHGKNILILGIIVLVVSVLVKILKLI</sequence>
<keyword evidence="1" id="KW-0472">Membrane</keyword>
<gene>
    <name evidence="2" type="ORF">EPI11_08370</name>
</gene>
<proteinExistence type="predicted"/>
<dbReference type="Proteomes" id="UP000287527">
    <property type="component" value="Unassembled WGS sequence"/>
</dbReference>
<dbReference type="AlphaFoldDB" id="A0A444HCD4"/>
<reference evidence="2 3" key="1">
    <citation type="submission" date="2019-01" db="EMBL/GenBank/DDBJ databases">
        <title>Flavobacterium sp. nov.,isolated from freshwater.</title>
        <authorList>
            <person name="Zhang R."/>
            <person name="Du Z.-J."/>
        </authorList>
    </citation>
    <scope>NUCLEOTIDE SEQUENCE [LARGE SCALE GENOMIC DNA]</scope>
    <source>
        <strain evidence="2 3">1E403</strain>
    </source>
</reference>
<feature type="transmembrane region" description="Helical" evidence="1">
    <location>
        <begin position="197"/>
        <end position="214"/>
    </location>
</feature>
<evidence type="ECO:0008006" key="4">
    <source>
        <dbReference type="Google" id="ProtNLM"/>
    </source>
</evidence>
<dbReference type="RefSeq" id="WP_128389505.1">
    <property type="nucleotide sequence ID" value="NZ_SBII01000004.1"/>
</dbReference>
<protein>
    <recommendedName>
        <fullName evidence="4">DUF2007 domain-containing protein</fullName>
    </recommendedName>
</protein>
<keyword evidence="1" id="KW-0812">Transmembrane</keyword>
<dbReference type="OrthoDB" id="9814194at2"/>
<dbReference type="EMBL" id="SBII01000004">
    <property type="protein sequence ID" value="RWX01026.1"/>
    <property type="molecule type" value="Genomic_DNA"/>
</dbReference>
<feature type="transmembrane region" description="Helical" evidence="1">
    <location>
        <begin position="148"/>
        <end position="171"/>
    </location>
</feature>
<keyword evidence="3" id="KW-1185">Reference proteome</keyword>
<organism evidence="2 3">
    <name type="scientific">Flavobacterium cerinum</name>
    <dbReference type="NCBI Taxonomy" id="2502784"/>
    <lineage>
        <taxon>Bacteria</taxon>
        <taxon>Pseudomonadati</taxon>
        <taxon>Bacteroidota</taxon>
        <taxon>Flavobacteriia</taxon>
        <taxon>Flavobacteriales</taxon>
        <taxon>Flavobacteriaceae</taxon>
        <taxon>Flavobacterium</taxon>
    </lineage>
</organism>
<keyword evidence="1" id="KW-1133">Transmembrane helix</keyword>
<accession>A0A444HCD4</accession>
<comment type="caution">
    <text evidence="2">The sequence shown here is derived from an EMBL/GenBank/DDBJ whole genome shotgun (WGS) entry which is preliminary data.</text>
</comment>